<feature type="domain" description="Anti-bacteriophage protein A/HamA C-terminal" evidence="1">
    <location>
        <begin position="23"/>
        <end position="254"/>
    </location>
</feature>
<sequence length="262" mass="29268">MEGYILLNIIDKSVVSDYSQGQHSFKKVVLKNLEYQALIEELIETLPDYYIDPLSMACTLERLGKPAAAAKLRLKIPEVTKIRSGDIGEVITTDYIDEQTVFSAPIKKLRWKDHRNMAMRGDDVIGVFINQENQTIKFLKAEAKSNLSLSRNVLIKARGELDLDEGLPAPHALEFVAERLRETGSQDLADLIEKAQLVDGIGNNQVEHLLFTFTSSNPETLQREAFESYGGNIKQSSVGFQVSNHQELIGSVYQGVLDGLDD</sequence>
<name>A0A430KLQ3_9GAMM</name>
<accession>A0A430KLQ3</accession>
<dbReference type="OrthoDB" id="268197at2"/>
<organism evidence="2 3">
    <name type="scientific">Amphritea opalescens</name>
    <dbReference type="NCBI Taxonomy" id="2490544"/>
    <lineage>
        <taxon>Bacteria</taxon>
        <taxon>Pseudomonadati</taxon>
        <taxon>Pseudomonadota</taxon>
        <taxon>Gammaproteobacteria</taxon>
        <taxon>Oceanospirillales</taxon>
        <taxon>Oceanospirillaceae</taxon>
        <taxon>Amphritea</taxon>
    </lineage>
</organism>
<evidence type="ECO:0000259" key="1">
    <source>
        <dbReference type="Pfam" id="PF08878"/>
    </source>
</evidence>
<comment type="caution">
    <text evidence="2">The sequence shown here is derived from an EMBL/GenBank/DDBJ whole genome shotgun (WGS) entry which is preliminary data.</text>
</comment>
<dbReference type="EMBL" id="RQXW01000024">
    <property type="protein sequence ID" value="RTE64392.1"/>
    <property type="molecule type" value="Genomic_DNA"/>
</dbReference>
<dbReference type="InterPro" id="IPR014976">
    <property type="entry name" value="AbpA_HamA_C"/>
</dbReference>
<evidence type="ECO:0000313" key="2">
    <source>
        <dbReference type="EMBL" id="RTE64392.1"/>
    </source>
</evidence>
<dbReference type="Proteomes" id="UP000283087">
    <property type="component" value="Unassembled WGS sequence"/>
</dbReference>
<keyword evidence="3" id="KW-1185">Reference proteome</keyword>
<dbReference type="Pfam" id="PF08878">
    <property type="entry name" value="HamA"/>
    <property type="match status" value="1"/>
</dbReference>
<evidence type="ECO:0000313" key="3">
    <source>
        <dbReference type="Proteomes" id="UP000283087"/>
    </source>
</evidence>
<dbReference type="AlphaFoldDB" id="A0A430KLQ3"/>
<reference evidence="2 3" key="1">
    <citation type="submission" date="2018-11" db="EMBL/GenBank/DDBJ databases">
        <title>The draft genome sequence of Amphritea opalescens ANRC-JH13T.</title>
        <authorList>
            <person name="Fang Z."/>
            <person name="Zhang Y."/>
            <person name="Han X."/>
        </authorList>
    </citation>
    <scope>NUCLEOTIDE SEQUENCE [LARGE SCALE GENOMIC DNA]</scope>
    <source>
        <strain evidence="2 3">ANRC-JH13</strain>
    </source>
</reference>
<protein>
    <submittedName>
        <fullName evidence="2">DUF1837 domain-containing protein</fullName>
    </submittedName>
</protein>
<gene>
    <name evidence="2" type="ORF">EH243_17645</name>
</gene>
<proteinExistence type="predicted"/>